<evidence type="ECO:0000313" key="4">
    <source>
        <dbReference type="EMBL" id="SDH08514.1"/>
    </source>
</evidence>
<dbReference type="GO" id="GO:0003700">
    <property type="term" value="F:DNA-binding transcription factor activity"/>
    <property type="evidence" value="ECO:0007669"/>
    <property type="project" value="TreeGrafter"/>
</dbReference>
<dbReference type="GO" id="GO:0003677">
    <property type="term" value="F:DNA binding"/>
    <property type="evidence" value="ECO:0007669"/>
    <property type="project" value="UniProtKB-KW"/>
</dbReference>
<sequence>MGNTNIDWVAMSDTAIVSKIGEFIKQERLKSNKTQAQLADAAGINRSTLSQIENGEAITMLSLIQIMRALNILQLLEGFAIKHEVSPLELAKQDKQIRQRARNSDSDNAKKSDW</sequence>
<feature type="region of interest" description="Disordered" evidence="2">
    <location>
        <begin position="92"/>
        <end position="114"/>
    </location>
</feature>
<dbReference type="Gene3D" id="1.10.260.40">
    <property type="entry name" value="lambda repressor-like DNA-binding domains"/>
    <property type="match status" value="1"/>
</dbReference>
<dbReference type="STRING" id="178355.SAMN04488062_10478"/>
<dbReference type="Pfam" id="PF01381">
    <property type="entry name" value="HTH_3"/>
    <property type="match status" value="1"/>
</dbReference>
<dbReference type="AlphaFoldDB" id="A0A1G7ZIK9"/>
<dbReference type="CDD" id="cd00093">
    <property type="entry name" value="HTH_XRE"/>
    <property type="match status" value="1"/>
</dbReference>
<protein>
    <submittedName>
        <fullName evidence="4">Transcriptional regulator, contains XRE-family HTH domain</fullName>
    </submittedName>
</protein>
<dbReference type="PANTHER" id="PTHR46797:SF1">
    <property type="entry name" value="METHYLPHOSPHONATE SYNTHASE"/>
    <property type="match status" value="1"/>
</dbReference>
<dbReference type="PANTHER" id="PTHR46797">
    <property type="entry name" value="HTH-TYPE TRANSCRIPTIONAL REGULATOR"/>
    <property type="match status" value="1"/>
</dbReference>
<dbReference type="InterPro" id="IPR050807">
    <property type="entry name" value="TransReg_Diox_bact_type"/>
</dbReference>
<keyword evidence="5" id="KW-1185">Reference proteome</keyword>
<dbReference type="GO" id="GO:0005829">
    <property type="term" value="C:cytosol"/>
    <property type="evidence" value="ECO:0007669"/>
    <property type="project" value="TreeGrafter"/>
</dbReference>
<proteinExistence type="predicted"/>
<keyword evidence="1" id="KW-0238">DNA-binding</keyword>
<name>A0A1G7ZIK9_9FLAO</name>
<evidence type="ECO:0000256" key="1">
    <source>
        <dbReference type="ARBA" id="ARBA00023125"/>
    </source>
</evidence>
<evidence type="ECO:0000256" key="2">
    <source>
        <dbReference type="SAM" id="MobiDB-lite"/>
    </source>
</evidence>
<dbReference type="InterPro" id="IPR010982">
    <property type="entry name" value="Lambda_DNA-bd_dom_sf"/>
</dbReference>
<dbReference type="OrthoDB" id="8690238at2"/>
<evidence type="ECO:0000313" key="5">
    <source>
        <dbReference type="Proteomes" id="UP000199274"/>
    </source>
</evidence>
<accession>A0A1G7ZIK9</accession>
<reference evidence="5" key="1">
    <citation type="submission" date="2016-10" db="EMBL/GenBank/DDBJ databases">
        <authorList>
            <person name="Varghese N."/>
            <person name="Submissions S."/>
        </authorList>
    </citation>
    <scope>NUCLEOTIDE SEQUENCE [LARGE SCALE GENOMIC DNA]</scope>
    <source>
        <strain evidence="5">CGMCC 1.2747</strain>
    </source>
</reference>
<evidence type="ECO:0000259" key="3">
    <source>
        <dbReference type="PROSITE" id="PS50943"/>
    </source>
</evidence>
<dbReference type="SUPFAM" id="SSF47413">
    <property type="entry name" value="lambda repressor-like DNA-binding domains"/>
    <property type="match status" value="1"/>
</dbReference>
<dbReference type="InterPro" id="IPR001387">
    <property type="entry name" value="Cro/C1-type_HTH"/>
</dbReference>
<feature type="domain" description="HTH cro/C1-type" evidence="3">
    <location>
        <begin position="24"/>
        <end position="76"/>
    </location>
</feature>
<dbReference type="PROSITE" id="PS50943">
    <property type="entry name" value="HTH_CROC1"/>
    <property type="match status" value="1"/>
</dbReference>
<gene>
    <name evidence="4" type="ORF">SAMN04488062_10478</name>
</gene>
<dbReference type="Proteomes" id="UP000199274">
    <property type="component" value="Unassembled WGS sequence"/>
</dbReference>
<organism evidence="4 5">
    <name type="scientific">Flavobacterium omnivorum</name>
    <dbReference type="NCBI Taxonomy" id="178355"/>
    <lineage>
        <taxon>Bacteria</taxon>
        <taxon>Pseudomonadati</taxon>
        <taxon>Bacteroidota</taxon>
        <taxon>Flavobacteriia</taxon>
        <taxon>Flavobacteriales</taxon>
        <taxon>Flavobacteriaceae</taxon>
        <taxon>Flavobacterium</taxon>
    </lineage>
</organism>
<dbReference type="EMBL" id="FNDB01000004">
    <property type="protein sequence ID" value="SDH08514.1"/>
    <property type="molecule type" value="Genomic_DNA"/>
</dbReference>
<dbReference type="SMART" id="SM00530">
    <property type="entry name" value="HTH_XRE"/>
    <property type="match status" value="1"/>
</dbReference>